<evidence type="ECO:0000313" key="2">
    <source>
        <dbReference type="EMBL" id="OIQ66042.1"/>
    </source>
</evidence>
<accession>A0A1J5P4J1</accession>
<dbReference type="Pfam" id="PF12279">
    <property type="entry name" value="DUF3619"/>
    <property type="match status" value="1"/>
</dbReference>
<name>A0A1J5P4J1_9ZZZZ</name>
<reference evidence="2" key="1">
    <citation type="submission" date="2016-10" db="EMBL/GenBank/DDBJ databases">
        <title>Sequence of Gallionella enrichment culture.</title>
        <authorList>
            <person name="Poehlein A."/>
            <person name="Muehling M."/>
            <person name="Daniel R."/>
        </authorList>
    </citation>
    <scope>NUCLEOTIDE SEQUENCE</scope>
</reference>
<proteinExistence type="predicted"/>
<dbReference type="AlphaFoldDB" id="A0A1J5P4J1"/>
<comment type="caution">
    <text evidence="2">The sequence shown here is derived from an EMBL/GenBank/DDBJ whole genome shotgun (WGS) entry which is preliminary data.</text>
</comment>
<keyword evidence="1" id="KW-0812">Transmembrane</keyword>
<keyword evidence="1" id="KW-0472">Membrane</keyword>
<dbReference type="InterPro" id="IPR022064">
    <property type="entry name" value="DUF3619"/>
</dbReference>
<evidence type="ECO:0008006" key="3">
    <source>
        <dbReference type="Google" id="ProtNLM"/>
    </source>
</evidence>
<sequence>MNKDAYAKQVIAVLNSSLDSIGPDATRKLQSARERACSLAAQQSQSHQFRSAHSLAWSDWMRQHRTGLVGMLLVIVLCATAAIWQTSFSNNDDDTAAIDTELLTGDLPVNAYLDGHLSKWVNNSSD</sequence>
<gene>
    <name evidence="2" type="ORF">GALL_523940</name>
</gene>
<keyword evidence="1" id="KW-1133">Transmembrane helix</keyword>
<evidence type="ECO:0000256" key="1">
    <source>
        <dbReference type="SAM" id="Phobius"/>
    </source>
</evidence>
<organism evidence="2">
    <name type="scientific">mine drainage metagenome</name>
    <dbReference type="NCBI Taxonomy" id="410659"/>
    <lineage>
        <taxon>unclassified sequences</taxon>
        <taxon>metagenomes</taxon>
        <taxon>ecological metagenomes</taxon>
    </lineage>
</organism>
<feature type="transmembrane region" description="Helical" evidence="1">
    <location>
        <begin position="66"/>
        <end position="84"/>
    </location>
</feature>
<dbReference type="EMBL" id="MLJW01006876">
    <property type="protein sequence ID" value="OIQ66042.1"/>
    <property type="molecule type" value="Genomic_DNA"/>
</dbReference>
<protein>
    <recommendedName>
        <fullName evidence="3">Transmembrane protein</fullName>
    </recommendedName>
</protein>